<feature type="region of interest" description="Disordered" evidence="1">
    <location>
        <begin position="407"/>
        <end position="437"/>
    </location>
</feature>
<comment type="caution">
    <text evidence="2">The sequence shown here is derived from an EMBL/GenBank/DDBJ whole genome shotgun (WGS) entry which is preliminary data.</text>
</comment>
<feature type="compositionally biased region" description="Basic residues" evidence="1">
    <location>
        <begin position="264"/>
        <end position="273"/>
    </location>
</feature>
<name>A0A8H6X2E9_9AGAR</name>
<feature type="compositionally biased region" description="Basic residues" evidence="1">
    <location>
        <begin position="424"/>
        <end position="437"/>
    </location>
</feature>
<dbReference type="AlphaFoldDB" id="A0A8H6X2E9"/>
<feature type="region of interest" description="Disordered" evidence="1">
    <location>
        <begin position="226"/>
        <end position="277"/>
    </location>
</feature>
<accession>A0A8H6X2E9</accession>
<feature type="region of interest" description="Disordered" evidence="1">
    <location>
        <begin position="369"/>
        <end position="395"/>
    </location>
</feature>
<evidence type="ECO:0000313" key="3">
    <source>
        <dbReference type="Proteomes" id="UP000620124"/>
    </source>
</evidence>
<proteinExistence type="predicted"/>
<dbReference type="EMBL" id="JACAZI010000031">
    <property type="protein sequence ID" value="KAF7332821.1"/>
    <property type="molecule type" value="Genomic_DNA"/>
</dbReference>
<organism evidence="2 3">
    <name type="scientific">Mycena venus</name>
    <dbReference type="NCBI Taxonomy" id="2733690"/>
    <lineage>
        <taxon>Eukaryota</taxon>
        <taxon>Fungi</taxon>
        <taxon>Dikarya</taxon>
        <taxon>Basidiomycota</taxon>
        <taxon>Agaricomycotina</taxon>
        <taxon>Agaricomycetes</taxon>
        <taxon>Agaricomycetidae</taxon>
        <taxon>Agaricales</taxon>
        <taxon>Marasmiineae</taxon>
        <taxon>Mycenaceae</taxon>
        <taxon>Mycena</taxon>
    </lineage>
</organism>
<dbReference type="Proteomes" id="UP000620124">
    <property type="component" value="Unassembled WGS sequence"/>
</dbReference>
<gene>
    <name evidence="2" type="ORF">MVEN_02386900</name>
</gene>
<feature type="compositionally biased region" description="Basic residues" evidence="1">
    <location>
        <begin position="376"/>
        <end position="385"/>
    </location>
</feature>
<sequence length="468" mass="50699">MLYPLLTRFQILTQLPNDADDRRALPIPRAGASPPHLMGDFDSALVRIFLMILFSILNPDALLKLSALPCPPLGRAFPPSLSFRAHPYWRVGGDFDGGTCYPTAYLRRALARSRLFLRTTIIPTPLPSVLAATLPLFKTTMTFTPLMISNIHPHREDDVLPHPPFRPTGVMKHCDAADVIPTAAHCIDASHTSAPRSTSYRFDYLSHEFSHDSGVLLNWQQRRRGLRTPRRPVNPPPIAPPTVEKPAGISNTSATPRPSDPSSRRAHAARVHAAHGDIKKNKQLPLATLLRVPFAPHVVRPFYSRVPDHIHAPTSAHPRAHTAPTVPAAYVCVCGPVIACISRAPPAAAAAAPVPATVPATVPAARSVAASAAPAKKMRKAKAQKQKNSSTSSVGALAVRPAVAVHKSGMRSKLAGKEQPVNTSRKHSAVKAAASRRHRLGDDRRVLADMSLEDLLEHARQGGLTYRT</sequence>
<evidence type="ECO:0000313" key="2">
    <source>
        <dbReference type="EMBL" id="KAF7332821.1"/>
    </source>
</evidence>
<keyword evidence="3" id="KW-1185">Reference proteome</keyword>
<protein>
    <submittedName>
        <fullName evidence="2">Uncharacterized protein</fullName>
    </submittedName>
</protein>
<evidence type="ECO:0000256" key="1">
    <source>
        <dbReference type="SAM" id="MobiDB-lite"/>
    </source>
</evidence>
<reference evidence="2" key="1">
    <citation type="submission" date="2020-05" db="EMBL/GenBank/DDBJ databases">
        <title>Mycena genomes resolve the evolution of fungal bioluminescence.</title>
        <authorList>
            <person name="Tsai I.J."/>
        </authorList>
    </citation>
    <scope>NUCLEOTIDE SEQUENCE</scope>
    <source>
        <strain evidence="2">CCC161011</strain>
    </source>
</reference>